<keyword evidence="2" id="KW-1185">Reference proteome</keyword>
<name>A0ABD1E525_HYPHA</name>
<dbReference type="Proteomes" id="UP001566132">
    <property type="component" value="Unassembled WGS sequence"/>
</dbReference>
<gene>
    <name evidence="1" type="ORF">ABEB36_013721</name>
</gene>
<dbReference type="EMBL" id="JBDJPC010000011">
    <property type="protein sequence ID" value="KAL1489787.1"/>
    <property type="molecule type" value="Genomic_DNA"/>
</dbReference>
<accession>A0ABD1E525</accession>
<evidence type="ECO:0000313" key="1">
    <source>
        <dbReference type="EMBL" id="KAL1489787.1"/>
    </source>
</evidence>
<dbReference type="AlphaFoldDB" id="A0ABD1E525"/>
<evidence type="ECO:0000313" key="2">
    <source>
        <dbReference type="Proteomes" id="UP001566132"/>
    </source>
</evidence>
<reference evidence="1 2" key="1">
    <citation type="submission" date="2024-05" db="EMBL/GenBank/DDBJ databases">
        <title>Genetic variation in Jamaican populations of the coffee berry borer (Hypothenemus hampei).</title>
        <authorList>
            <person name="Errbii M."/>
            <person name="Myrie A."/>
        </authorList>
    </citation>
    <scope>NUCLEOTIDE SEQUENCE [LARGE SCALE GENOMIC DNA]</scope>
    <source>
        <strain evidence="1">JA-Hopewell-2020-01-JO</strain>
        <tissue evidence="1">Whole body</tissue>
    </source>
</reference>
<organism evidence="1 2">
    <name type="scientific">Hypothenemus hampei</name>
    <name type="common">Coffee berry borer</name>
    <dbReference type="NCBI Taxonomy" id="57062"/>
    <lineage>
        <taxon>Eukaryota</taxon>
        <taxon>Metazoa</taxon>
        <taxon>Ecdysozoa</taxon>
        <taxon>Arthropoda</taxon>
        <taxon>Hexapoda</taxon>
        <taxon>Insecta</taxon>
        <taxon>Pterygota</taxon>
        <taxon>Neoptera</taxon>
        <taxon>Endopterygota</taxon>
        <taxon>Coleoptera</taxon>
        <taxon>Polyphaga</taxon>
        <taxon>Cucujiformia</taxon>
        <taxon>Curculionidae</taxon>
        <taxon>Scolytinae</taxon>
        <taxon>Hypothenemus</taxon>
    </lineage>
</organism>
<protein>
    <recommendedName>
        <fullName evidence="3">BESS domain-containing protein</fullName>
    </recommendedName>
</protein>
<sequence length="179" mass="20736">MPMYEIALNKKKIKNGDAAKHIEKIKTNLDVDEANRAEQSNELAYLSESDADADIEISFNKETESKQNFTRNKRKKNDTLDNKLIAFLDETTKSDQDNHKAFLTSLLPTLKTFNEVQTLQFRSKHFIRHNLYKKKMFLPVYNNLMKPIPNLGNQEHQVRLVATQIRHQNILSATSSCNN</sequence>
<evidence type="ECO:0008006" key="3">
    <source>
        <dbReference type="Google" id="ProtNLM"/>
    </source>
</evidence>
<comment type="caution">
    <text evidence="1">The sequence shown here is derived from an EMBL/GenBank/DDBJ whole genome shotgun (WGS) entry which is preliminary data.</text>
</comment>
<proteinExistence type="predicted"/>